<dbReference type="Proteomes" id="UP000390763">
    <property type="component" value="Unassembled WGS sequence"/>
</dbReference>
<comment type="caution">
    <text evidence="1">The sequence shown here is derived from an EMBL/GenBank/DDBJ whole genome shotgun (WGS) entry which is preliminary data.</text>
</comment>
<dbReference type="PANTHER" id="PTHR35810">
    <property type="entry name" value="CYTOPLASMIC PROTEIN-RELATED"/>
    <property type="match status" value="1"/>
</dbReference>
<evidence type="ECO:0000313" key="1">
    <source>
        <dbReference type="EMBL" id="MQO02794.1"/>
    </source>
</evidence>
<organism evidence="1 2">
    <name type="scientific">Segatella copri</name>
    <dbReference type="NCBI Taxonomy" id="165179"/>
    <lineage>
        <taxon>Bacteria</taxon>
        <taxon>Pseudomonadati</taxon>
        <taxon>Bacteroidota</taxon>
        <taxon>Bacteroidia</taxon>
        <taxon>Bacteroidales</taxon>
        <taxon>Prevotellaceae</taxon>
        <taxon>Segatella</taxon>
    </lineage>
</organism>
<protein>
    <submittedName>
        <fullName evidence="1">Uncharacterized protein</fullName>
    </submittedName>
</protein>
<accession>A0AB35ZDB0</accession>
<gene>
    <name evidence="1" type="ORF">F7D62_01410</name>
</gene>
<dbReference type="PANTHER" id="PTHR35810:SF1">
    <property type="entry name" value="CYTOPLASMIC PROTEIN"/>
    <property type="match status" value="1"/>
</dbReference>
<evidence type="ECO:0000313" key="2">
    <source>
        <dbReference type="Proteomes" id="UP000390763"/>
    </source>
</evidence>
<proteinExistence type="predicted"/>
<dbReference type="RefSeq" id="WP_153088254.1">
    <property type="nucleotide sequence ID" value="NZ_VZBG01000038.1"/>
</dbReference>
<dbReference type="EMBL" id="VZBT01000013">
    <property type="protein sequence ID" value="MQO02794.1"/>
    <property type="molecule type" value="Genomic_DNA"/>
</dbReference>
<sequence>MKRQVITIQEDMVIYAPHHGEVWMTAWEIAELFYVTGITVRNTIKRIFKQGVLKEFEAAKYITLNNGNKADVYSMEMVMAIAFQVDTFQAMLFRKWVLGKIEPKEAAAASSDKSDNTLIIMMNGTASYDI</sequence>
<reference evidence="2" key="1">
    <citation type="submission" date="2019-09" db="EMBL/GenBank/DDBJ databases">
        <title>Distinct polysaccharide growth profiles of human intestinal Prevotella copri isolates.</title>
        <authorList>
            <person name="Fehlner-Peach H."/>
            <person name="Magnabosco C."/>
            <person name="Raghavan V."/>
            <person name="Scher J.U."/>
            <person name="Tett A."/>
            <person name="Cox L.M."/>
            <person name="Gottsegen C."/>
            <person name="Watters A."/>
            <person name="Wiltshire- Gordon J.D."/>
            <person name="Segata N."/>
            <person name="Bonneau R."/>
            <person name="Littman D.R."/>
        </authorList>
    </citation>
    <scope>NUCLEOTIDE SEQUENCE [LARGE SCALE GENOMIC DNA]</scope>
    <source>
        <strain evidence="2">iAK279</strain>
    </source>
</reference>
<dbReference type="AlphaFoldDB" id="A0AB35ZDB0"/>
<name>A0AB35ZDB0_9BACT</name>